<proteinExistence type="predicted"/>
<name>A0A7I8JY44_SPIIN</name>
<evidence type="ECO:0000256" key="2">
    <source>
        <dbReference type="SAM" id="SignalP"/>
    </source>
</evidence>
<dbReference type="AlphaFoldDB" id="A0A7I8JY44"/>
<evidence type="ECO:0000313" key="3">
    <source>
        <dbReference type="EMBL" id="CAA7387904.1"/>
    </source>
</evidence>
<accession>A0A7I8JY44</accession>
<feature type="chain" id="PRO_5029814478" evidence="2">
    <location>
        <begin position="31"/>
        <end position="173"/>
    </location>
</feature>
<dbReference type="EMBL" id="LR746264">
    <property type="protein sequence ID" value="CAA7387904.1"/>
    <property type="molecule type" value="Genomic_DNA"/>
</dbReference>
<gene>
    <name evidence="3" type="ORF">SI8410_01000233</name>
</gene>
<protein>
    <submittedName>
        <fullName evidence="3">Uncharacterized protein</fullName>
    </submittedName>
</protein>
<feature type="signal peptide" evidence="2">
    <location>
        <begin position="1"/>
        <end position="30"/>
    </location>
</feature>
<dbReference type="Proteomes" id="UP000663760">
    <property type="component" value="Chromosome 1"/>
</dbReference>
<organism evidence="3 4">
    <name type="scientific">Spirodela intermedia</name>
    <name type="common">Intermediate duckweed</name>
    <dbReference type="NCBI Taxonomy" id="51605"/>
    <lineage>
        <taxon>Eukaryota</taxon>
        <taxon>Viridiplantae</taxon>
        <taxon>Streptophyta</taxon>
        <taxon>Embryophyta</taxon>
        <taxon>Tracheophyta</taxon>
        <taxon>Spermatophyta</taxon>
        <taxon>Magnoliopsida</taxon>
        <taxon>Liliopsida</taxon>
        <taxon>Araceae</taxon>
        <taxon>Lemnoideae</taxon>
        <taxon>Spirodela</taxon>
    </lineage>
</organism>
<reference evidence="3" key="1">
    <citation type="submission" date="2020-02" db="EMBL/GenBank/DDBJ databases">
        <authorList>
            <person name="Scholz U."/>
            <person name="Mascher M."/>
            <person name="Fiebig A."/>
        </authorList>
    </citation>
    <scope>NUCLEOTIDE SEQUENCE</scope>
</reference>
<keyword evidence="4" id="KW-1185">Reference proteome</keyword>
<evidence type="ECO:0000256" key="1">
    <source>
        <dbReference type="SAM" id="MobiDB-lite"/>
    </source>
</evidence>
<evidence type="ECO:0000313" key="4">
    <source>
        <dbReference type="Proteomes" id="UP000663760"/>
    </source>
</evidence>
<feature type="compositionally biased region" description="Gly residues" evidence="1">
    <location>
        <begin position="52"/>
        <end position="135"/>
    </location>
</feature>
<feature type="region of interest" description="Disordered" evidence="1">
    <location>
        <begin position="38"/>
        <end position="149"/>
    </location>
</feature>
<keyword evidence="2" id="KW-0732">Signal</keyword>
<sequence>MKTASRRKRKLHKLAKDLFIVLSIFSCAGMLNTSPACASRDRSATGMQKNGASGGGGGGGGSSGTGGGQVGGGGGFSGGAGGQVGGGGGFSGGAGGQVGGGGGFSGGAGGQVGGGGGFSGGAGGQGGGFGVGSSGGRRPRNRRPTSGTCHLGLSGLLRACGYCESADSPGRDE</sequence>